<evidence type="ECO:0000256" key="2">
    <source>
        <dbReference type="ARBA" id="ARBA00022741"/>
    </source>
</evidence>
<evidence type="ECO:0000256" key="5">
    <source>
        <dbReference type="SAM" id="MobiDB-lite"/>
    </source>
</evidence>
<evidence type="ECO:0000256" key="4">
    <source>
        <dbReference type="ARBA" id="ARBA00022840"/>
    </source>
</evidence>
<feature type="compositionally biased region" description="Basic and acidic residues" evidence="5">
    <location>
        <begin position="388"/>
        <end position="426"/>
    </location>
</feature>
<keyword evidence="8" id="KW-1185">Reference proteome</keyword>
<feature type="compositionally biased region" description="Basic and acidic residues" evidence="5">
    <location>
        <begin position="447"/>
        <end position="504"/>
    </location>
</feature>
<dbReference type="Gene3D" id="1.10.510.10">
    <property type="entry name" value="Transferase(Phosphotransferase) domain 1"/>
    <property type="match status" value="1"/>
</dbReference>
<name>A0ABR2KMM8_9EUKA</name>
<reference evidence="7 8" key="1">
    <citation type="submission" date="2024-04" db="EMBL/GenBank/DDBJ databases">
        <title>Tritrichomonas musculus Genome.</title>
        <authorList>
            <person name="Alves-Ferreira E."/>
            <person name="Grigg M."/>
            <person name="Lorenzi H."/>
            <person name="Galac M."/>
        </authorList>
    </citation>
    <scope>NUCLEOTIDE SEQUENCE [LARGE SCALE GENOMIC DNA]</scope>
    <source>
        <strain evidence="7 8">EAF2021</strain>
    </source>
</reference>
<accession>A0ABR2KMM8</accession>
<keyword evidence="2" id="KW-0547">Nucleotide-binding</keyword>
<dbReference type="InterPro" id="IPR001245">
    <property type="entry name" value="Ser-Thr/Tyr_kinase_cat_dom"/>
</dbReference>
<proteinExistence type="predicted"/>
<organism evidence="7 8">
    <name type="scientific">Tritrichomonas musculus</name>
    <dbReference type="NCBI Taxonomy" id="1915356"/>
    <lineage>
        <taxon>Eukaryota</taxon>
        <taxon>Metamonada</taxon>
        <taxon>Parabasalia</taxon>
        <taxon>Tritrichomonadida</taxon>
        <taxon>Tritrichomonadidae</taxon>
        <taxon>Tritrichomonas</taxon>
    </lineage>
</organism>
<dbReference type="InterPro" id="IPR000719">
    <property type="entry name" value="Prot_kinase_dom"/>
</dbReference>
<dbReference type="Pfam" id="PF00069">
    <property type="entry name" value="Pkinase"/>
    <property type="match status" value="1"/>
</dbReference>
<evidence type="ECO:0000313" key="7">
    <source>
        <dbReference type="EMBL" id="KAK8892339.1"/>
    </source>
</evidence>
<evidence type="ECO:0000313" key="8">
    <source>
        <dbReference type="Proteomes" id="UP001470230"/>
    </source>
</evidence>
<keyword evidence="3" id="KW-0418">Kinase</keyword>
<sequence length="906" mass="103624">MKTWSEGALNYKESIIDEKNFTFNEEFKEGSYGSVYKVINKKTKEKLAAKVIKIENEEIKETINQEIGIMLNFQHPTIIKFKGFSISDIPNKVTIFMDLIEKGSLDGFLKRLRSGLLTESYDNTNRQIILIGIARGMMYLHQHQIIHRDLKPDNILLDNQLHPIIIDFGLSKFFGENDKLLKAKQYGTPVYLAPEILDDDDIHYNEMADVYSFGILMYEVVTDSIPYPDLQKREKTTYGFLKKIIEENNRPIFNPKMNIKKSIQNLAKKCWSKNPFERPSFEELFNKLAFSQKEKVDDEDGLFYLDDIDVEAVISYAESIKSDDGLAPLINKEIELKKKELKEVQKEHKQMDDRLKSALEENRKMKERLMSLQEENKKLRKKKHRGHSREEKSEKTASDSKAYLETKEDKTKAAEKIVGKDDKKPIFETVIGKARTPVIGDDYGTTKPEKKEDKREKLEKKKDKKEKTEAKEDKKEEPETKKDKKEKPEVKEDKTPKPEAKEADVPLPTPKAEPVVPDEISDESVESVDIESITISAFNTYSMLSQDLIITKFIDGESLSSSIKFFKSLRSLLHYLTSNGLKCRHNLIEIYTNDANKLLKKVKNETQINIFSKCVEKLITKSKFEWSEFSNQITQFDNVLIELDYPSATLAKVYEPLFEMTKIKNKRIKIEIFITAVDSTDDKFKDNSNIYSIKLDSTVKQIIEKSFENCSSLTQIKMPNSVTFIGKNAFSGCSSLSQIQIPSSVTKIDSYAFDKCTSLKKVLFDDDCKLQTIEPHTFGSCTSLYSIKIPSSVTKISSSAFVECKFLNSFEIPPNVTIIGASAFGKCHALRKIVIPSSVTSIGIYAFDECTSMTEVTIQSSKVLIRSNAFYKCKAIKKFLSCIDIDNNAIGIDEELEIQLIDPSLV</sequence>
<dbReference type="PROSITE" id="PS50011">
    <property type="entry name" value="PROTEIN_KINASE_DOM"/>
    <property type="match status" value="1"/>
</dbReference>
<dbReference type="SUPFAM" id="SSF56112">
    <property type="entry name" value="Protein kinase-like (PK-like)"/>
    <property type="match status" value="1"/>
</dbReference>
<gene>
    <name evidence="7" type="ORF">M9Y10_029565</name>
</gene>
<evidence type="ECO:0000256" key="3">
    <source>
        <dbReference type="ARBA" id="ARBA00022777"/>
    </source>
</evidence>
<dbReference type="InterPro" id="IPR032675">
    <property type="entry name" value="LRR_dom_sf"/>
</dbReference>
<dbReference type="InterPro" id="IPR008271">
    <property type="entry name" value="Ser/Thr_kinase_AS"/>
</dbReference>
<comment type="caution">
    <text evidence="7">The sequence shown here is derived from an EMBL/GenBank/DDBJ whole genome shotgun (WGS) entry which is preliminary data.</text>
</comment>
<dbReference type="InterPro" id="IPR045269">
    <property type="entry name" value="Atg1-like"/>
</dbReference>
<feature type="compositionally biased region" description="Basic residues" evidence="5">
    <location>
        <begin position="378"/>
        <end position="387"/>
    </location>
</feature>
<dbReference type="EMBL" id="JAPFFF010000004">
    <property type="protein sequence ID" value="KAK8892339.1"/>
    <property type="molecule type" value="Genomic_DNA"/>
</dbReference>
<dbReference type="InterPro" id="IPR026906">
    <property type="entry name" value="LRR_5"/>
</dbReference>
<feature type="domain" description="Protein kinase" evidence="6">
    <location>
        <begin position="21"/>
        <end position="290"/>
    </location>
</feature>
<dbReference type="Proteomes" id="UP001470230">
    <property type="component" value="Unassembled WGS sequence"/>
</dbReference>
<dbReference type="Gene3D" id="3.80.10.10">
    <property type="entry name" value="Ribonuclease Inhibitor"/>
    <property type="match status" value="2"/>
</dbReference>
<protein>
    <recommendedName>
        <fullName evidence="6">Protein kinase domain-containing protein</fullName>
    </recommendedName>
</protein>
<dbReference type="Pfam" id="PF13306">
    <property type="entry name" value="LRR_5"/>
    <property type="match status" value="1"/>
</dbReference>
<dbReference type="PROSITE" id="PS00108">
    <property type="entry name" value="PROTEIN_KINASE_ST"/>
    <property type="match status" value="1"/>
</dbReference>
<dbReference type="PRINTS" id="PR00109">
    <property type="entry name" value="TYRKINASE"/>
</dbReference>
<keyword evidence="1" id="KW-0808">Transferase</keyword>
<evidence type="ECO:0000256" key="1">
    <source>
        <dbReference type="ARBA" id="ARBA00022679"/>
    </source>
</evidence>
<dbReference type="PANTHER" id="PTHR24348:SF22">
    <property type="entry name" value="NON-SPECIFIC SERINE_THREONINE PROTEIN KINASE"/>
    <property type="match status" value="1"/>
</dbReference>
<keyword evidence="4" id="KW-0067">ATP-binding</keyword>
<dbReference type="SUPFAM" id="SSF52058">
    <property type="entry name" value="L domain-like"/>
    <property type="match status" value="1"/>
</dbReference>
<dbReference type="SMART" id="SM00220">
    <property type="entry name" value="S_TKc"/>
    <property type="match status" value="1"/>
</dbReference>
<evidence type="ECO:0000259" key="6">
    <source>
        <dbReference type="PROSITE" id="PS50011"/>
    </source>
</evidence>
<dbReference type="PANTHER" id="PTHR24348">
    <property type="entry name" value="SERINE/THREONINE-PROTEIN KINASE UNC-51-RELATED"/>
    <property type="match status" value="1"/>
</dbReference>
<feature type="region of interest" description="Disordered" evidence="5">
    <location>
        <begin position="374"/>
        <end position="523"/>
    </location>
</feature>
<dbReference type="InterPro" id="IPR011009">
    <property type="entry name" value="Kinase-like_dom_sf"/>
</dbReference>